<organism evidence="7 8">
    <name type="scientific">Caenorhabditis tropicalis</name>
    <dbReference type="NCBI Taxonomy" id="1561998"/>
    <lineage>
        <taxon>Eukaryota</taxon>
        <taxon>Metazoa</taxon>
        <taxon>Ecdysozoa</taxon>
        <taxon>Nematoda</taxon>
        <taxon>Chromadorea</taxon>
        <taxon>Rhabditida</taxon>
        <taxon>Rhabditina</taxon>
        <taxon>Rhabditomorpha</taxon>
        <taxon>Rhabditoidea</taxon>
        <taxon>Rhabditidae</taxon>
        <taxon>Peloderinae</taxon>
        <taxon>Caenorhabditis</taxon>
    </lineage>
</organism>
<evidence type="ECO:0000256" key="3">
    <source>
        <dbReference type="ARBA" id="ARBA00022989"/>
    </source>
</evidence>
<keyword evidence="3 6" id="KW-1133">Transmembrane helix</keyword>
<evidence type="ECO:0000256" key="2">
    <source>
        <dbReference type="ARBA" id="ARBA00022692"/>
    </source>
</evidence>
<feature type="transmembrane region" description="Helical" evidence="6">
    <location>
        <begin position="34"/>
        <end position="54"/>
    </location>
</feature>
<dbReference type="WBParaSite" id="Csp11.Scaffold629.g12030.t1">
    <property type="protein sequence ID" value="Csp11.Scaffold629.g12030.t1"/>
    <property type="gene ID" value="Csp11.Scaffold629.g12030"/>
</dbReference>
<evidence type="ECO:0000256" key="6">
    <source>
        <dbReference type="SAM" id="Phobius"/>
    </source>
</evidence>
<dbReference type="Proteomes" id="UP000095282">
    <property type="component" value="Unplaced"/>
</dbReference>
<evidence type="ECO:0000313" key="7">
    <source>
        <dbReference type="Proteomes" id="UP000095282"/>
    </source>
</evidence>
<dbReference type="STRING" id="1561998.A0A1I7TUX1"/>
<dbReference type="InterPro" id="IPR000344">
    <property type="entry name" value="7TM_GPCR_serpentine_rcpt_Sra"/>
</dbReference>
<reference evidence="8" key="1">
    <citation type="submission" date="2016-11" db="UniProtKB">
        <authorList>
            <consortium name="WormBaseParasite"/>
        </authorList>
    </citation>
    <scope>IDENTIFICATION</scope>
</reference>
<name>A0A1I7TUX1_9PELO</name>
<evidence type="ECO:0000256" key="5">
    <source>
        <dbReference type="ARBA" id="ARBA00037994"/>
    </source>
</evidence>
<evidence type="ECO:0000313" key="8">
    <source>
        <dbReference type="WBParaSite" id="Csp11.Scaffold629.g12030.t1"/>
    </source>
</evidence>
<accession>A0A1I7TUX1</accession>
<feature type="transmembrane region" description="Helical" evidence="6">
    <location>
        <begin position="245"/>
        <end position="265"/>
    </location>
</feature>
<dbReference type="GO" id="GO:0004930">
    <property type="term" value="F:G protein-coupled receptor activity"/>
    <property type="evidence" value="ECO:0007669"/>
    <property type="project" value="InterPro"/>
</dbReference>
<sequence>MSNLSSFEKLYIPSCASEEVHNVFTSPLMIFNHFFLFILIGISFFMSSVAWNKLTHHNVFPECTRILLFTAMINGVIHQSTTVIIRMEALVHSIRYRNEPCSILFQSSECFYYVILYYHTNLFTSFCCFSLFIDRLLSANPRSFYHSYQKTASIIYIIIQIILPFVILYWVFSDSIYTGYVPMCNYPPANASSKFYVVSYIRLGFLFFVFIAASFLYKINRKREKLMIHNVYHTETRYQSYENFLATKAICIIILSQIICLVSTSTTPSIFNMFRDTIPQTWFHLVNGFMTGVTYSNFLVPIIIWYQTKKIMKDRHEMIMKLRKQKETFDDHFASLDIYWKKKKEEISDIE</sequence>
<dbReference type="AlphaFoldDB" id="A0A1I7TUX1"/>
<dbReference type="PANTHER" id="PTHR31582">
    <property type="entry name" value="SERPENTINE RECEPTOR, CLASS A (ALPHA)-RELATED-RELATED"/>
    <property type="match status" value="1"/>
</dbReference>
<feature type="transmembrane region" description="Helical" evidence="6">
    <location>
        <begin position="66"/>
        <end position="91"/>
    </location>
</feature>
<dbReference type="GO" id="GO:0007606">
    <property type="term" value="P:sensory perception of chemical stimulus"/>
    <property type="evidence" value="ECO:0007669"/>
    <property type="project" value="InterPro"/>
</dbReference>
<evidence type="ECO:0000256" key="1">
    <source>
        <dbReference type="ARBA" id="ARBA00004141"/>
    </source>
</evidence>
<keyword evidence="2 6" id="KW-0812">Transmembrane</keyword>
<dbReference type="Pfam" id="PF02117">
    <property type="entry name" value="7TM_GPCR_Sra"/>
    <property type="match status" value="1"/>
</dbReference>
<feature type="transmembrane region" description="Helical" evidence="6">
    <location>
        <begin position="195"/>
        <end position="217"/>
    </location>
</feature>
<keyword evidence="7" id="KW-1185">Reference proteome</keyword>
<protein>
    <submittedName>
        <fullName evidence="8">G_PROTEIN_RECEP_F1_2 domain-containing protein</fullName>
    </submittedName>
</protein>
<feature type="transmembrane region" description="Helical" evidence="6">
    <location>
        <begin position="111"/>
        <end position="133"/>
    </location>
</feature>
<evidence type="ECO:0000256" key="4">
    <source>
        <dbReference type="ARBA" id="ARBA00023136"/>
    </source>
</evidence>
<dbReference type="PANTHER" id="PTHR31582:SF1">
    <property type="entry name" value="SERPENTINE RECEPTOR CLASS ALPHA-28-RELATED"/>
    <property type="match status" value="1"/>
</dbReference>
<proteinExistence type="inferred from homology"/>
<dbReference type="eggNOG" id="ENOG502TGUM">
    <property type="taxonomic scope" value="Eukaryota"/>
</dbReference>
<comment type="similarity">
    <text evidence="5">Belongs to the nematode receptor-like protein sra family.</text>
</comment>
<comment type="subcellular location">
    <subcellularLocation>
        <location evidence="1">Membrane</location>
        <topology evidence="1">Multi-pass membrane protein</topology>
    </subcellularLocation>
</comment>
<feature type="transmembrane region" description="Helical" evidence="6">
    <location>
        <begin position="285"/>
        <end position="306"/>
    </location>
</feature>
<keyword evidence="4 6" id="KW-0472">Membrane</keyword>
<dbReference type="GO" id="GO:0016020">
    <property type="term" value="C:membrane"/>
    <property type="evidence" value="ECO:0007669"/>
    <property type="project" value="UniProtKB-SubCell"/>
</dbReference>
<feature type="transmembrane region" description="Helical" evidence="6">
    <location>
        <begin position="154"/>
        <end position="172"/>
    </location>
</feature>